<evidence type="ECO:0000256" key="3">
    <source>
        <dbReference type="ARBA" id="ARBA00022750"/>
    </source>
</evidence>
<dbReference type="InterPro" id="IPR032861">
    <property type="entry name" value="TAXi_N"/>
</dbReference>
<reference evidence="8 9" key="1">
    <citation type="submission" date="2024-06" db="EMBL/GenBank/DDBJ databases">
        <title>A chromosome level genome sequence of Diviner's sage (Salvia divinorum).</title>
        <authorList>
            <person name="Ford S.A."/>
            <person name="Ro D.-K."/>
            <person name="Ness R.W."/>
            <person name="Phillips M.A."/>
        </authorList>
    </citation>
    <scope>NUCLEOTIDE SEQUENCE [LARGE SCALE GENOMIC DNA]</scope>
    <source>
        <strain evidence="8">SAF-2024a</strain>
        <tissue evidence="8">Leaf</tissue>
    </source>
</reference>
<comment type="caution">
    <text evidence="8">The sequence shown here is derived from an EMBL/GenBank/DDBJ whole genome shotgun (WGS) entry which is preliminary data.</text>
</comment>
<name>A0ABD1HHL8_SALDI</name>
<sequence>MADETDHPSPQLTGIVIITLPPPDNPSLGKTITAFTLSDNHISPTSQSTHPPNDPSPPPPQQQSPALRQSPSSLGNFSHRRPSTILPILCISLIALYCWSSISQEEVFRLRDDFDNHNGDDDDHKNKSRTTFLFPLYRKPYGGNGVSGDVELKLGRVRGLKDVGSSMRAPKINKKSVSAASKIDSATVIPVGGNIYLDGLYYTYLHFGNPPRPYFLDIDTGSDLTWVQCDAPCTSCAKGAHPFYKPGKDNILLPKDSYCHDLQKNQMSKHCDSCFQCDYEIEYADHSSSMGVLARDEVSLNIANGSLVKSKVVFGCAYDQQGLLLNTLGKTDGILSLSRAKISLPSQLASEGITKNIIGHCLATDTISGGYLFFGDDFVPHSQMAWVPMLQSLDSNSYQAEIMEVNYGSRQIELGDAKAGQRNSIIFDTGSSYSYFPEEAYNNLIALLNDISSESLVLDTSDTLLPICWRSQSPLRSVEDVKMLFKPLNLHFRSKWWILSRKLQIPPEGYLVINRKGNVCLGILNGNKVHDGSTFILGDISLQGLLFVYDNVNKKIGWVRSDCVRPRRFESNFHNPGLGL</sequence>
<feature type="region of interest" description="Disordered" evidence="6">
    <location>
        <begin position="1"/>
        <end position="78"/>
    </location>
</feature>
<feature type="active site" evidence="5">
    <location>
        <position position="219"/>
    </location>
</feature>
<dbReference type="PANTHER" id="PTHR13683">
    <property type="entry name" value="ASPARTYL PROTEASES"/>
    <property type="match status" value="1"/>
</dbReference>
<evidence type="ECO:0000313" key="9">
    <source>
        <dbReference type="Proteomes" id="UP001567538"/>
    </source>
</evidence>
<gene>
    <name evidence="8" type="ORF">AAHA92_15306</name>
</gene>
<dbReference type="AlphaFoldDB" id="A0ABD1HHL8"/>
<keyword evidence="2" id="KW-0645">Protease</keyword>
<feature type="compositionally biased region" description="Polar residues" evidence="6">
    <location>
        <begin position="28"/>
        <end position="46"/>
    </location>
</feature>
<dbReference type="InterPro" id="IPR033121">
    <property type="entry name" value="PEPTIDASE_A1"/>
</dbReference>
<dbReference type="PROSITE" id="PS51767">
    <property type="entry name" value="PEPTIDASE_A1"/>
    <property type="match status" value="1"/>
</dbReference>
<feature type="compositionally biased region" description="Low complexity" evidence="6">
    <location>
        <begin position="63"/>
        <end position="73"/>
    </location>
</feature>
<keyword evidence="3" id="KW-0064">Aspartyl protease</keyword>
<dbReference type="FunFam" id="2.40.70.10:FF:000015">
    <property type="entry name" value="Aspartyl protease family protein"/>
    <property type="match status" value="1"/>
</dbReference>
<dbReference type="InterPro" id="IPR032799">
    <property type="entry name" value="TAXi_C"/>
</dbReference>
<dbReference type="GO" id="GO:0004190">
    <property type="term" value="F:aspartic-type endopeptidase activity"/>
    <property type="evidence" value="ECO:0007669"/>
    <property type="project" value="UniProtKB-KW"/>
</dbReference>
<dbReference type="PRINTS" id="PR00792">
    <property type="entry name" value="PEPSIN"/>
</dbReference>
<proteinExistence type="inferred from homology"/>
<dbReference type="InterPro" id="IPR001461">
    <property type="entry name" value="Aspartic_peptidase_A1"/>
</dbReference>
<dbReference type="Pfam" id="PF14543">
    <property type="entry name" value="TAXi_N"/>
    <property type="match status" value="1"/>
</dbReference>
<feature type="domain" description="Peptidase A1" evidence="7">
    <location>
        <begin position="201"/>
        <end position="559"/>
    </location>
</feature>
<evidence type="ECO:0000256" key="1">
    <source>
        <dbReference type="ARBA" id="ARBA00007447"/>
    </source>
</evidence>
<dbReference type="GO" id="GO:0006508">
    <property type="term" value="P:proteolysis"/>
    <property type="evidence" value="ECO:0007669"/>
    <property type="project" value="UniProtKB-KW"/>
</dbReference>
<feature type="active site" evidence="5">
    <location>
        <position position="428"/>
    </location>
</feature>
<evidence type="ECO:0000256" key="6">
    <source>
        <dbReference type="SAM" id="MobiDB-lite"/>
    </source>
</evidence>
<comment type="similarity">
    <text evidence="1">Belongs to the peptidase A1 family.</text>
</comment>
<dbReference type="EMBL" id="JBEAFC010000006">
    <property type="protein sequence ID" value="KAL1554783.1"/>
    <property type="molecule type" value="Genomic_DNA"/>
</dbReference>
<keyword evidence="9" id="KW-1185">Reference proteome</keyword>
<dbReference type="InterPro" id="IPR021109">
    <property type="entry name" value="Peptidase_aspartic_dom_sf"/>
</dbReference>
<dbReference type="PANTHER" id="PTHR13683:SF316">
    <property type="entry name" value="ASPARTYL PROTEASE APCB1"/>
    <property type="match status" value="1"/>
</dbReference>
<feature type="compositionally biased region" description="Pro residues" evidence="6">
    <location>
        <begin position="52"/>
        <end position="62"/>
    </location>
</feature>
<accession>A0ABD1HHL8</accession>
<evidence type="ECO:0000256" key="4">
    <source>
        <dbReference type="ARBA" id="ARBA00022801"/>
    </source>
</evidence>
<dbReference type="Proteomes" id="UP001567538">
    <property type="component" value="Unassembled WGS sequence"/>
</dbReference>
<dbReference type="Gene3D" id="2.40.70.10">
    <property type="entry name" value="Acid Proteases"/>
    <property type="match status" value="2"/>
</dbReference>
<dbReference type="SUPFAM" id="SSF50630">
    <property type="entry name" value="Acid proteases"/>
    <property type="match status" value="1"/>
</dbReference>
<evidence type="ECO:0000313" key="8">
    <source>
        <dbReference type="EMBL" id="KAL1554783.1"/>
    </source>
</evidence>
<keyword evidence="4" id="KW-0378">Hydrolase</keyword>
<evidence type="ECO:0000259" key="7">
    <source>
        <dbReference type="PROSITE" id="PS51767"/>
    </source>
</evidence>
<dbReference type="Pfam" id="PF14541">
    <property type="entry name" value="TAXi_C"/>
    <property type="match status" value="1"/>
</dbReference>
<organism evidence="8 9">
    <name type="scientific">Salvia divinorum</name>
    <name type="common">Maria pastora</name>
    <name type="synonym">Diviner's sage</name>
    <dbReference type="NCBI Taxonomy" id="28513"/>
    <lineage>
        <taxon>Eukaryota</taxon>
        <taxon>Viridiplantae</taxon>
        <taxon>Streptophyta</taxon>
        <taxon>Embryophyta</taxon>
        <taxon>Tracheophyta</taxon>
        <taxon>Spermatophyta</taxon>
        <taxon>Magnoliopsida</taxon>
        <taxon>eudicotyledons</taxon>
        <taxon>Gunneridae</taxon>
        <taxon>Pentapetalae</taxon>
        <taxon>asterids</taxon>
        <taxon>lamiids</taxon>
        <taxon>Lamiales</taxon>
        <taxon>Lamiaceae</taxon>
        <taxon>Nepetoideae</taxon>
        <taxon>Mentheae</taxon>
        <taxon>Salviinae</taxon>
        <taxon>Salvia</taxon>
        <taxon>Salvia subgen. Calosphace</taxon>
    </lineage>
</organism>
<protein>
    <submittedName>
        <fullName evidence="8">Aspartyl protease APCB1-like</fullName>
    </submittedName>
</protein>
<evidence type="ECO:0000256" key="2">
    <source>
        <dbReference type="ARBA" id="ARBA00022670"/>
    </source>
</evidence>
<evidence type="ECO:0000256" key="5">
    <source>
        <dbReference type="PIRSR" id="PIRSR601461-1"/>
    </source>
</evidence>